<comment type="caution">
    <text evidence="2">The sequence shown here is derived from an EMBL/GenBank/DDBJ whole genome shotgun (WGS) entry which is preliminary data.</text>
</comment>
<evidence type="ECO:0000313" key="3">
    <source>
        <dbReference type="Proteomes" id="UP000807825"/>
    </source>
</evidence>
<evidence type="ECO:0000256" key="1">
    <source>
        <dbReference type="SAM" id="MobiDB-lite"/>
    </source>
</evidence>
<sequence length="250" mass="29648">MAKKPPRRDPIIVYKREEKGLKPFLPKTRGGFRLGPPPRPPQRPKKPKETKTVLPEKVRFHTAALEDMDAMPTPDKEIVRACYFLCYLVHETKTSTELFPLKHNTLEKLFKSGHSCLTVSYVRRGDREIYHLSPEAKKKWEQETGGNKHHIRMFLTPKCKVEFEEGYFDLYHFHIVLEPFRFSFYLPIHQAPWLDKRRMSKRRFHYPQTVEYGLFRGKVITTSRKATLISLEQIKEELQKLLDLEISKKK</sequence>
<protein>
    <submittedName>
        <fullName evidence="2">Uncharacterized protein</fullName>
    </submittedName>
</protein>
<dbReference type="Proteomes" id="UP000807825">
    <property type="component" value="Unassembled WGS sequence"/>
</dbReference>
<organism evidence="2 3">
    <name type="scientific">Desulfomonile tiedjei</name>
    <dbReference type="NCBI Taxonomy" id="2358"/>
    <lineage>
        <taxon>Bacteria</taxon>
        <taxon>Pseudomonadati</taxon>
        <taxon>Thermodesulfobacteriota</taxon>
        <taxon>Desulfomonilia</taxon>
        <taxon>Desulfomonilales</taxon>
        <taxon>Desulfomonilaceae</taxon>
        <taxon>Desulfomonile</taxon>
    </lineage>
</organism>
<gene>
    <name evidence="2" type="ORF">HY912_18785</name>
</gene>
<feature type="region of interest" description="Disordered" evidence="1">
    <location>
        <begin position="20"/>
        <end position="52"/>
    </location>
</feature>
<evidence type="ECO:0000313" key="2">
    <source>
        <dbReference type="EMBL" id="MBI5251541.1"/>
    </source>
</evidence>
<proteinExistence type="predicted"/>
<dbReference type="AlphaFoldDB" id="A0A9D6V3R4"/>
<reference evidence="2" key="1">
    <citation type="submission" date="2020-07" db="EMBL/GenBank/DDBJ databases">
        <title>Huge and variable diversity of episymbiotic CPR bacteria and DPANN archaea in groundwater ecosystems.</title>
        <authorList>
            <person name="He C.Y."/>
            <person name="Keren R."/>
            <person name="Whittaker M."/>
            <person name="Farag I.F."/>
            <person name="Doudna J."/>
            <person name="Cate J.H.D."/>
            <person name="Banfield J.F."/>
        </authorList>
    </citation>
    <scope>NUCLEOTIDE SEQUENCE</scope>
    <source>
        <strain evidence="2">NC_groundwater_1664_Pr3_B-0.1um_52_9</strain>
    </source>
</reference>
<name>A0A9D6V3R4_9BACT</name>
<dbReference type="EMBL" id="JACRDE010000492">
    <property type="protein sequence ID" value="MBI5251541.1"/>
    <property type="molecule type" value="Genomic_DNA"/>
</dbReference>
<accession>A0A9D6V3R4</accession>